<proteinExistence type="predicted"/>
<gene>
    <name evidence="3" type="ORF">Ccrd_004131</name>
</gene>
<accession>A0A124SCH3</accession>
<evidence type="ECO:0000259" key="2">
    <source>
        <dbReference type="Pfam" id="PF02230"/>
    </source>
</evidence>
<feature type="transmembrane region" description="Helical" evidence="1">
    <location>
        <begin position="149"/>
        <end position="167"/>
    </location>
</feature>
<evidence type="ECO:0000256" key="1">
    <source>
        <dbReference type="SAM" id="Phobius"/>
    </source>
</evidence>
<dbReference type="STRING" id="59895.A0A124SCH3"/>
<dbReference type="Gene3D" id="3.40.50.1820">
    <property type="entry name" value="alpha/beta hydrolase"/>
    <property type="match status" value="2"/>
</dbReference>
<name>A0A124SCH3_CYNCS</name>
<dbReference type="PROSITE" id="PS51257">
    <property type="entry name" value="PROKAR_LIPOPROTEIN"/>
    <property type="match status" value="1"/>
</dbReference>
<dbReference type="Gramene" id="KVH93807">
    <property type="protein sequence ID" value="KVH93807"/>
    <property type="gene ID" value="Ccrd_004131"/>
</dbReference>
<keyword evidence="1" id="KW-1133">Transmembrane helix</keyword>
<dbReference type="Proteomes" id="UP000243975">
    <property type="component" value="Unassembled WGS sequence"/>
</dbReference>
<keyword evidence="1" id="KW-0812">Transmembrane</keyword>
<dbReference type="SUPFAM" id="SSF53474">
    <property type="entry name" value="alpha/beta-Hydrolases"/>
    <property type="match status" value="1"/>
</dbReference>
<dbReference type="AlphaFoldDB" id="A0A124SCH3"/>
<dbReference type="EMBL" id="LEKV01004598">
    <property type="protein sequence ID" value="KVH93807.1"/>
    <property type="molecule type" value="Genomic_DNA"/>
</dbReference>
<keyword evidence="1" id="KW-0472">Membrane</keyword>
<dbReference type="InterPro" id="IPR003140">
    <property type="entry name" value="PLipase/COase/thioEstase"/>
</dbReference>
<feature type="domain" description="Phospholipase/carboxylesterase/thioesterase" evidence="2">
    <location>
        <begin position="206"/>
        <end position="266"/>
    </location>
</feature>
<evidence type="ECO:0000313" key="4">
    <source>
        <dbReference type="Proteomes" id="UP000243975"/>
    </source>
</evidence>
<dbReference type="Pfam" id="PF02230">
    <property type="entry name" value="Abhydrolase_2"/>
    <property type="match status" value="2"/>
</dbReference>
<dbReference type="PANTHER" id="PTHR46234">
    <property type="entry name" value="ALPHA/BETA-HYDROLASES SUPERFAMILY PROTEIN"/>
    <property type="match status" value="1"/>
</dbReference>
<protein>
    <submittedName>
        <fullName evidence="3">Phospholipase/carboxylesterase/thioesterase</fullName>
    </submittedName>
</protein>
<reference evidence="3 4" key="1">
    <citation type="journal article" date="2016" name="Sci. Rep.">
        <title>The genome sequence of the outbreeding globe artichoke constructed de novo incorporating a phase-aware low-pass sequencing strategy of F1 progeny.</title>
        <authorList>
            <person name="Scaglione D."/>
            <person name="Reyes-Chin-Wo S."/>
            <person name="Acquadro A."/>
            <person name="Froenicke L."/>
            <person name="Portis E."/>
            <person name="Beitel C."/>
            <person name="Tirone M."/>
            <person name="Mauro R."/>
            <person name="Lo Monaco A."/>
            <person name="Mauromicale G."/>
            <person name="Faccioli P."/>
            <person name="Cattivelli L."/>
            <person name="Rieseberg L."/>
            <person name="Michelmore R."/>
            <person name="Lanteri S."/>
        </authorList>
    </citation>
    <scope>NUCLEOTIDE SEQUENCE [LARGE SCALE GENOMIC DNA]</scope>
    <source>
        <strain evidence="3">2C</strain>
    </source>
</reference>
<dbReference type="GO" id="GO:0016787">
    <property type="term" value="F:hydrolase activity"/>
    <property type="evidence" value="ECO:0007669"/>
    <property type="project" value="InterPro"/>
</dbReference>
<sequence length="276" mass="30487">MKSKCGISSHCFFSVAALTGCISVIVNMSLTDPPLESGGITASREFKFGPTFVVKPKGKHQATIVWLHGLGDDGSSWSQLLETLPLPNIKWICPTSPVQPLTLFDGLSTTTWFDIIDKSEDASQDEALVWVQQLRYTLQVALLVENWEMALVTLPILTWLLVLAAGFRVQSSSFHRHCFSILVILLTYAKLDLSNKVGGYKVEGHAASLPILLCHGRGDDVVHFRYGKKSAEKLTSAGFRNLTLKSFHSLGHYIIPEEIDEVSSWLISNLELEGES</sequence>
<feature type="transmembrane region" description="Helical" evidence="1">
    <location>
        <begin position="12"/>
        <end position="30"/>
    </location>
</feature>
<evidence type="ECO:0000313" key="3">
    <source>
        <dbReference type="EMBL" id="KVH93807.1"/>
    </source>
</evidence>
<feature type="domain" description="Phospholipase/carboxylesterase/thioesterase" evidence="2">
    <location>
        <begin position="52"/>
        <end position="129"/>
    </location>
</feature>
<comment type="caution">
    <text evidence="3">The sequence shown here is derived from an EMBL/GenBank/DDBJ whole genome shotgun (WGS) entry which is preliminary data.</text>
</comment>
<organism evidence="3 4">
    <name type="scientific">Cynara cardunculus var. scolymus</name>
    <name type="common">Globe artichoke</name>
    <name type="synonym">Cynara scolymus</name>
    <dbReference type="NCBI Taxonomy" id="59895"/>
    <lineage>
        <taxon>Eukaryota</taxon>
        <taxon>Viridiplantae</taxon>
        <taxon>Streptophyta</taxon>
        <taxon>Embryophyta</taxon>
        <taxon>Tracheophyta</taxon>
        <taxon>Spermatophyta</taxon>
        <taxon>Magnoliopsida</taxon>
        <taxon>eudicotyledons</taxon>
        <taxon>Gunneridae</taxon>
        <taxon>Pentapetalae</taxon>
        <taxon>asterids</taxon>
        <taxon>campanulids</taxon>
        <taxon>Asterales</taxon>
        <taxon>Asteraceae</taxon>
        <taxon>Carduoideae</taxon>
        <taxon>Cardueae</taxon>
        <taxon>Carduinae</taxon>
        <taxon>Cynara</taxon>
    </lineage>
</organism>
<dbReference type="InterPro" id="IPR029058">
    <property type="entry name" value="AB_hydrolase_fold"/>
</dbReference>
<keyword evidence="4" id="KW-1185">Reference proteome</keyword>